<dbReference type="Gene3D" id="1.20.1440.60">
    <property type="entry name" value="23S rRNA-intervening sequence"/>
    <property type="match status" value="1"/>
</dbReference>
<organism evidence="1">
    <name type="scientific">Schlesneria paludicola</name>
    <dbReference type="NCBI Taxonomy" id="360056"/>
    <lineage>
        <taxon>Bacteria</taxon>
        <taxon>Pseudomonadati</taxon>
        <taxon>Planctomycetota</taxon>
        <taxon>Planctomycetia</taxon>
        <taxon>Planctomycetales</taxon>
        <taxon>Planctomycetaceae</taxon>
        <taxon>Schlesneria</taxon>
    </lineage>
</organism>
<dbReference type="AlphaFoldDB" id="A0A7C4LLF4"/>
<proteinExistence type="predicted"/>
<dbReference type="Pfam" id="PF05635">
    <property type="entry name" value="23S_rRNA_IVP"/>
    <property type="match status" value="1"/>
</dbReference>
<sequence>MRDHTKLRAFELADALALSVYEATVDFPKSEQFGLTNQMRRAAVSIPSNIAEGAARTSETEFVRFLDIAYGSARELEYQVSLAHRLGFLSEPNHIALRDACVETSKVLGGLIRSFRS</sequence>
<dbReference type="SUPFAM" id="SSF158446">
    <property type="entry name" value="IVS-encoded protein-like"/>
    <property type="match status" value="1"/>
</dbReference>
<dbReference type="EMBL" id="DSVQ01000013">
    <property type="protein sequence ID" value="HGT39675.1"/>
    <property type="molecule type" value="Genomic_DNA"/>
</dbReference>
<dbReference type="PANTHER" id="PTHR38471:SF2">
    <property type="entry name" value="FOUR HELIX BUNDLE PROTEIN"/>
    <property type="match status" value="1"/>
</dbReference>
<accession>A0A7C4LLF4</accession>
<dbReference type="InterPro" id="IPR012657">
    <property type="entry name" value="23S_rRNA-intervening_sequence"/>
</dbReference>
<reference evidence="1" key="1">
    <citation type="journal article" date="2020" name="mSystems">
        <title>Genome- and Community-Level Interaction Insights into Carbon Utilization and Element Cycling Functions of Hydrothermarchaeota in Hydrothermal Sediment.</title>
        <authorList>
            <person name="Zhou Z."/>
            <person name="Liu Y."/>
            <person name="Xu W."/>
            <person name="Pan J."/>
            <person name="Luo Z.H."/>
            <person name="Li M."/>
        </authorList>
    </citation>
    <scope>NUCLEOTIDE SEQUENCE [LARGE SCALE GENOMIC DNA]</scope>
    <source>
        <strain evidence="1">SpSt-508</strain>
    </source>
</reference>
<name>A0A7C4LLF4_9PLAN</name>
<dbReference type="CDD" id="cd16377">
    <property type="entry name" value="23S_rRNA_IVP_like"/>
    <property type="match status" value="1"/>
</dbReference>
<dbReference type="InterPro" id="IPR036583">
    <property type="entry name" value="23S_rRNA_IVS_sf"/>
</dbReference>
<protein>
    <submittedName>
        <fullName evidence="1">Four helix bundle protein</fullName>
    </submittedName>
</protein>
<dbReference type="PANTHER" id="PTHR38471">
    <property type="entry name" value="FOUR HELIX BUNDLE PROTEIN"/>
    <property type="match status" value="1"/>
</dbReference>
<evidence type="ECO:0000313" key="1">
    <source>
        <dbReference type="EMBL" id="HGT39675.1"/>
    </source>
</evidence>
<comment type="caution">
    <text evidence="1">The sequence shown here is derived from an EMBL/GenBank/DDBJ whole genome shotgun (WGS) entry which is preliminary data.</text>
</comment>
<dbReference type="NCBIfam" id="TIGR02436">
    <property type="entry name" value="four helix bundle protein"/>
    <property type="match status" value="1"/>
</dbReference>
<gene>
    <name evidence="1" type="ORF">ENS64_10505</name>
</gene>